<evidence type="ECO:0000256" key="8">
    <source>
        <dbReference type="ARBA" id="ARBA00039401"/>
    </source>
</evidence>
<dbReference type="PANTHER" id="PTHR45453">
    <property type="entry name" value="PHOSPHATE REGULON SENSOR PROTEIN PHOR"/>
    <property type="match status" value="1"/>
</dbReference>
<dbReference type="EC" id="2.7.13.3" evidence="3"/>
<protein>
    <recommendedName>
        <fullName evidence="8">Sensor-like histidine kinase SenX3</fullName>
        <ecNumber evidence="3">2.7.13.3</ecNumber>
    </recommendedName>
</protein>
<dbReference type="InterPro" id="IPR004358">
    <property type="entry name" value="Sig_transdc_His_kin-like_C"/>
</dbReference>
<dbReference type="InterPro" id="IPR036890">
    <property type="entry name" value="HATPase_C_sf"/>
</dbReference>
<name>A0ABY0V594_9ACTO</name>
<comment type="subcellular location">
    <subcellularLocation>
        <location evidence="2">Cell membrane</location>
    </subcellularLocation>
</comment>
<dbReference type="PRINTS" id="PR00344">
    <property type="entry name" value="BCTRLSENSOR"/>
</dbReference>
<keyword evidence="9" id="KW-0812">Transmembrane</keyword>
<keyword evidence="7" id="KW-0902">Two-component regulatory system</keyword>
<dbReference type="SMART" id="SM00387">
    <property type="entry name" value="HATPase_c"/>
    <property type="match status" value="1"/>
</dbReference>
<evidence type="ECO:0000256" key="3">
    <source>
        <dbReference type="ARBA" id="ARBA00012438"/>
    </source>
</evidence>
<evidence type="ECO:0000259" key="10">
    <source>
        <dbReference type="PROSITE" id="PS50109"/>
    </source>
</evidence>
<dbReference type="Gene3D" id="3.30.565.10">
    <property type="entry name" value="Histidine kinase-like ATPase, C-terminal domain"/>
    <property type="match status" value="1"/>
</dbReference>
<feature type="domain" description="Histidine kinase" evidence="10">
    <location>
        <begin position="162"/>
        <end position="379"/>
    </location>
</feature>
<keyword evidence="6 11" id="KW-0418">Kinase</keyword>
<gene>
    <name evidence="11" type="ORF">SAMN04489714_0262</name>
</gene>
<keyword evidence="9" id="KW-0472">Membrane</keyword>
<evidence type="ECO:0000256" key="7">
    <source>
        <dbReference type="ARBA" id="ARBA00023012"/>
    </source>
</evidence>
<keyword evidence="4" id="KW-0597">Phosphoprotein</keyword>
<dbReference type="InterPro" id="IPR050351">
    <property type="entry name" value="BphY/WalK/GraS-like"/>
</dbReference>
<dbReference type="InterPro" id="IPR003594">
    <property type="entry name" value="HATPase_dom"/>
</dbReference>
<evidence type="ECO:0000313" key="12">
    <source>
        <dbReference type="Proteomes" id="UP000198976"/>
    </source>
</evidence>
<dbReference type="GO" id="GO:0016301">
    <property type="term" value="F:kinase activity"/>
    <property type="evidence" value="ECO:0007669"/>
    <property type="project" value="UniProtKB-KW"/>
</dbReference>
<evidence type="ECO:0000256" key="9">
    <source>
        <dbReference type="SAM" id="Phobius"/>
    </source>
</evidence>
<keyword evidence="5" id="KW-0808">Transferase</keyword>
<evidence type="ECO:0000256" key="4">
    <source>
        <dbReference type="ARBA" id="ARBA00022553"/>
    </source>
</evidence>
<sequence>MSVLDAITLIVVALLGVLVGAVGVGAFRLSQRQQDVENGVDPQYTQPPVDLLAMTSALPGIVIVVDADNKIVRADAKAYAKGLARHQELTHPALIEVAARVRAEGVPLTTEMTLPRSDLPEAAELFFRVRVAPLPGDLLLIVAEDLTIQRRNEAARRDFTANVSHELKTPVGAVRLLAETIAENSDDSEAVAYFASRLSKESERLSTLVQDIIDLSRLQSPDALDSPDLVSVKQVISEALHQEEFPAEQARIELRGPDPALEAYVWGDKDMLVMAVRNLVDNAVRYSHPDSWVRVDAVRNQERICIRVIDTGIGISSEHQQRIFERFFRVDTARSRETGGTGLGLSIVKHVASDHGGTVTVASLPGRGSTFTLVLPEAEIGENGDERKDKDAR</sequence>
<dbReference type="CDD" id="cd00082">
    <property type="entry name" value="HisKA"/>
    <property type="match status" value="1"/>
</dbReference>
<dbReference type="Pfam" id="PF00512">
    <property type="entry name" value="HisKA"/>
    <property type="match status" value="1"/>
</dbReference>
<dbReference type="CDD" id="cd00075">
    <property type="entry name" value="HATPase"/>
    <property type="match status" value="1"/>
</dbReference>
<organism evidence="11 12">
    <name type="scientific">Schaalia radingae</name>
    <dbReference type="NCBI Taxonomy" id="131110"/>
    <lineage>
        <taxon>Bacteria</taxon>
        <taxon>Bacillati</taxon>
        <taxon>Actinomycetota</taxon>
        <taxon>Actinomycetes</taxon>
        <taxon>Actinomycetales</taxon>
        <taxon>Actinomycetaceae</taxon>
        <taxon>Schaalia</taxon>
    </lineage>
</organism>
<proteinExistence type="predicted"/>
<comment type="catalytic activity">
    <reaction evidence="1">
        <text>ATP + protein L-histidine = ADP + protein N-phospho-L-histidine.</text>
        <dbReference type="EC" id="2.7.13.3"/>
    </reaction>
</comment>
<accession>A0ABY0V594</accession>
<dbReference type="InterPro" id="IPR036097">
    <property type="entry name" value="HisK_dim/P_sf"/>
</dbReference>
<dbReference type="PANTHER" id="PTHR45453:SF1">
    <property type="entry name" value="PHOSPHATE REGULON SENSOR PROTEIN PHOR"/>
    <property type="match status" value="1"/>
</dbReference>
<keyword evidence="9" id="KW-1133">Transmembrane helix</keyword>
<reference evidence="11 12" key="1">
    <citation type="submission" date="2016-10" db="EMBL/GenBank/DDBJ databases">
        <authorList>
            <person name="Varghese N."/>
            <person name="Submissions S."/>
        </authorList>
    </citation>
    <scope>NUCLEOTIDE SEQUENCE [LARGE SCALE GENOMIC DNA]</scope>
    <source>
        <strain evidence="11 12">DSM 9169</strain>
    </source>
</reference>
<dbReference type="SUPFAM" id="SSF55874">
    <property type="entry name" value="ATPase domain of HSP90 chaperone/DNA topoisomerase II/histidine kinase"/>
    <property type="match status" value="1"/>
</dbReference>
<dbReference type="Pfam" id="PF02518">
    <property type="entry name" value="HATPase_c"/>
    <property type="match status" value="1"/>
</dbReference>
<evidence type="ECO:0000256" key="6">
    <source>
        <dbReference type="ARBA" id="ARBA00022777"/>
    </source>
</evidence>
<dbReference type="PROSITE" id="PS50109">
    <property type="entry name" value="HIS_KIN"/>
    <property type="match status" value="1"/>
</dbReference>
<dbReference type="Gene3D" id="1.10.287.130">
    <property type="match status" value="1"/>
</dbReference>
<feature type="transmembrane region" description="Helical" evidence="9">
    <location>
        <begin position="6"/>
        <end position="27"/>
    </location>
</feature>
<keyword evidence="12" id="KW-1185">Reference proteome</keyword>
<dbReference type="SMART" id="SM00388">
    <property type="entry name" value="HisKA"/>
    <property type="match status" value="1"/>
</dbReference>
<dbReference type="EMBL" id="LT629792">
    <property type="protein sequence ID" value="SDT86172.1"/>
    <property type="molecule type" value="Genomic_DNA"/>
</dbReference>
<dbReference type="InterPro" id="IPR003661">
    <property type="entry name" value="HisK_dim/P_dom"/>
</dbReference>
<dbReference type="SUPFAM" id="SSF47384">
    <property type="entry name" value="Homodimeric domain of signal transducing histidine kinase"/>
    <property type="match status" value="1"/>
</dbReference>
<dbReference type="Proteomes" id="UP000198976">
    <property type="component" value="Chromosome I"/>
</dbReference>
<evidence type="ECO:0000256" key="1">
    <source>
        <dbReference type="ARBA" id="ARBA00000085"/>
    </source>
</evidence>
<evidence type="ECO:0000313" key="11">
    <source>
        <dbReference type="EMBL" id="SDT86172.1"/>
    </source>
</evidence>
<evidence type="ECO:0000256" key="5">
    <source>
        <dbReference type="ARBA" id="ARBA00022679"/>
    </source>
</evidence>
<dbReference type="InterPro" id="IPR005467">
    <property type="entry name" value="His_kinase_dom"/>
</dbReference>
<evidence type="ECO:0000256" key="2">
    <source>
        <dbReference type="ARBA" id="ARBA00004236"/>
    </source>
</evidence>